<accession>A0A2P2PT85</accession>
<protein>
    <submittedName>
        <fullName evidence="1">Uncharacterized protein</fullName>
    </submittedName>
</protein>
<dbReference type="AlphaFoldDB" id="A0A2P2PT85"/>
<evidence type="ECO:0000313" key="1">
    <source>
        <dbReference type="EMBL" id="MBX57829.1"/>
    </source>
</evidence>
<proteinExistence type="predicted"/>
<sequence length="57" mass="5764">MTASNDAITVSAESNAPAVEIILVISICVELGSPPRVTAPIVEPLKCAGSCSCTMDS</sequence>
<reference evidence="1" key="1">
    <citation type="submission" date="2018-02" db="EMBL/GenBank/DDBJ databases">
        <title>Rhizophora mucronata_Transcriptome.</title>
        <authorList>
            <person name="Meera S.P."/>
            <person name="Sreeshan A."/>
            <person name="Augustine A."/>
        </authorList>
    </citation>
    <scope>NUCLEOTIDE SEQUENCE</scope>
    <source>
        <tissue evidence="1">Leaf</tissue>
    </source>
</reference>
<name>A0A2P2PT85_RHIMU</name>
<organism evidence="1">
    <name type="scientific">Rhizophora mucronata</name>
    <name type="common">Asiatic mangrove</name>
    <dbReference type="NCBI Taxonomy" id="61149"/>
    <lineage>
        <taxon>Eukaryota</taxon>
        <taxon>Viridiplantae</taxon>
        <taxon>Streptophyta</taxon>
        <taxon>Embryophyta</taxon>
        <taxon>Tracheophyta</taxon>
        <taxon>Spermatophyta</taxon>
        <taxon>Magnoliopsida</taxon>
        <taxon>eudicotyledons</taxon>
        <taxon>Gunneridae</taxon>
        <taxon>Pentapetalae</taxon>
        <taxon>rosids</taxon>
        <taxon>fabids</taxon>
        <taxon>Malpighiales</taxon>
        <taxon>Rhizophoraceae</taxon>
        <taxon>Rhizophora</taxon>
    </lineage>
</organism>
<dbReference type="EMBL" id="GGEC01077345">
    <property type="protein sequence ID" value="MBX57829.1"/>
    <property type="molecule type" value="Transcribed_RNA"/>
</dbReference>